<comment type="caution">
    <text evidence="5">The sequence shown here is derived from an EMBL/GenBank/DDBJ whole genome shotgun (WGS) entry which is preliminary data.</text>
</comment>
<dbReference type="Gene3D" id="2.130.10.10">
    <property type="entry name" value="YVTN repeat-like/Quinoprotein amine dehydrogenase"/>
    <property type="match status" value="2"/>
</dbReference>
<dbReference type="Proteomes" id="UP000267223">
    <property type="component" value="Unassembled WGS sequence"/>
</dbReference>
<keyword evidence="1" id="KW-0602">Photosynthesis</keyword>
<feature type="signal peptide" evidence="3">
    <location>
        <begin position="1"/>
        <end position="24"/>
    </location>
</feature>
<feature type="domain" description="Photosynthesis system II assembly factor Ycf48/Hcf136-like" evidence="4">
    <location>
        <begin position="241"/>
        <end position="319"/>
    </location>
</feature>
<evidence type="ECO:0000313" key="5">
    <source>
        <dbReference type="EMBL" id="RNI40116.1"/>
    </source>
</evidence>
<dbReference type="PROSITE" id="PS51257">
    <property type="entry name" value="PROKAR_LIPOPROTEIN"/>
    <property type="match status" value="1"/>
</dbReference>
<evidence type="ECO:0000256" key="2">
    <source>
        <dbReference type="ARBA" id="ARBA00023276"/>
    </source>
</evidence>
<protein>
    <recommendedName>
        <fullName evidence="4">Photosynthesis system II assembly factor Ycf48/Hcf136-like domain-containing protein</fullName>
    </recommendedName>
</protein>
<dbReference type="PANTHER" id="PTHR47199:SF2">
    <property type="entry name" value="PHOTOSYSTEM II STABILITY_ASSEMBLY FACTOR HCF136, CHLOROPLASTIC"/>
    <property type="match status" value="1"/>
</dbReference>
<dbReference type="EMBL" id="RJJR01000001">
    <property type="protein sequence ID" value="RNI40116.1"/>
    <property type="molecule type" value="Genomic_DNA"/>
</dbReference>
<keyword evidence="3" id="KW-0732">Signal</keyword>
<feature type="chain" id="PRO_5018224684" description="Photosynthesis system II assembly factor Ycf48/Hcf136-like domain-containing protein" evidence="3">
    <location>
        <begin position="25"/>
        <end position="321"/>
    </location>
</feature>
<gene>
    <name evidence="5" type="ORF">EFY79_02130</name>
</gene>
<evidence type="ECO:0000313" key="6">
    <source>
        <dbReference type="Proteomes" id="UP000267223"/>
    </source>
</evidence>
<dbReference type="Pfam" id="PF14870">
    <property type="entry name" value="PSII_BNR"/>
    <property type="match status" value="1"/>
</dbReference>
<evidence type="ECO:0000259" key="4">
    <source>
        <dbReference type="Pfam" id="PF14870"/>
    </source>
</evidence>
<proteinExistence type="predicted"/>
<name>A0A3M9NQR2_9BACT</name>
<dbReference type="InterPro" id="IPR015943">
    <property type="entry name" value="WD40/YVTN_repeat-like_dom_sf"/>
</dbReference>
<dbReference type="PANTHER" id="PTHR47199">
    <property type="entry name" value="PHOTOSYSTEM II STABILITY/ASSEMBLY FACTOR HCF136, CHLOROPLASTIC"/>
    <property type="match status" value="1"/>
</dbReference>
<dbReference type="AlphaFoldDB" id="A0A3M9NQR2"/>
<keyword evidence="2" id="KW-0604">Photosystem II</keyword>
<dbReference type="RefSeq" id="WP_123119006.1">
    <property type="nucleotide sequence ID" value="NZ_RJJR01000001.1"/>
</dbReference>
<dbReference type="OrthoDB" id="9757809at2"/>
<organism evidence="5 6">
    <name type="scientific">Hanamia caeni</name>
    <dbReference type="NCBI Taxonomy" id="2294116"/>
    <lineage>
        <taxon>Bacteria</taxon>
        <taxon>Pseudomonadati</taxon>
        <taxon>Bacteroidota</taxon>
        <taxon>Chitinophagia</taxon>
        <taxon>Chitinophagales</taxon>
        <taxon>Chitinophagaceae</taxon>
        <taxon>Hanamia</taxon>
    </lineage>
</organism>
<sequence length="321" mass="34841">MMKKKLLIHSFPFLLLFISCTKNKNESQVAPVASDTLSTGWKKIQINDSAGFLDVFFINNTGFAAGENIFKSSDGGESWSKLASPSGLASTPLFNLSMGSTMNALFITPTQLVVTHNGGASFTTKALPDPAVTDVFFIDSIVAYAIGHSVWKTIDAGDNWIKLNDIAPSNGWNSLFFTNELTGWLLKKTGAYKTINGGIDWQRVNTDTINLDQAGAIFFLNSDTGYFSNNLSIEKTVNGGTSWNKVFACTTNTYHDIHFVSSNIGYITDGPRIFKTADGGNTWTKEVALGSISNSLIELHFTDANHGWACGAKGAILKFNQ</sequence>
<accession>A0A3M9NQR2</accession>
<evidence type="ECO:0000256" key="1">
    <source>
        <dbReference type="ARBA" id="ARBA00022531"/>
    </source>
</evidence>
<evidence type="ECO:0000256" key="3">
    <source>
        <dbReference type="SAM" id="SignalP"/>
    </source>
</evidence>
<dbReference type="GO" id="GO:0009523">
    <property type="term" value="C:photosystem II"/>
    <property type="evidence" value="ECO:0007669"/>
    <property type="project" value="UniProtKB-KW"/>
</dbReference>
<reference evidence="5 6" key="1">
    <citation type="submission" date="2018-11" db="EMBL/GenBank/DDBJ databases">
        <title>Draft genome sequence of Ferruginibacter sp. BO-59.</title>
        <authorList>
            <person name="Im W.T."/>
        </authorList>
    </citation>
    <scope>NUCLEOTIDE SEQUENCE [LARGE SCALE GENOMIC DNA]</scope>
    <source>
        <strain evidence="5 6">BO-59</strain>
    </source>
</reference>
<dbReference type="InterPro" id="IPR028203">
    <property type="entry name" value="PSII_CF48-like_dom"/>
</dbReference>
<keyword evidence="6" id="KW-1185">Reference proteome</keyword>
<dbReference type="GO" id="GO:0015979">
    <property type="term" value="P:photosynthesis"/>
    <property type="evidence" value="ECO:0007669"/>
    <property type="project" value="UniProtKB-KW"/>
</dbReference>
<dbReference type="SUPFAM" id="SSF110296">
    <property type="entry name" value="Oligoxyloglucan reducing end-specific cellobiohydrolase"/>
    <property type="match status" value="1"/>
</dbReference>